<protein>
    <recommendedName>
        <fullName evidence="1">Protein kinase domain-containing protein</fullName>
    </recommendedName>
</protein>
<sequence length="431" mass="47393">MAEPRWHQLGLRTVQLAGIVTGHVVASVPAVVRVAPRGRTAVREVLWTRLRGLLTAMGASYIKGAQLLSTRQDLLDPALCESLSKLQDRVPAMSDRQVRETVERAYAGGEWPFAEFDWEPLASGSIACVYRARLLDGTDVAVKVRRPGLDWRMTADFGLMGAGAGVIQRVPAFARLPAVTMVQQIRDAVLGQLDFGAEAEALDLLRANLGDLSYLRVPAPVPDASREGVLVMEFVPGLRRFRRDDLAPEVAELAVRRVLQCVYRMLFIDGVVHCDLHPGNLYLDEDGEVVLLDAGFVVHLTPRVRKLFAEFFFNMSRGNGRQCASIVERSARNEAGTADLERFRAGIIELVEGAHAKPAGEFQLAPFAATLFDLQRRCGLFAAPEFVFPLLSLLVLEGMINEFDANVDFQAEAKPVLIRALLTAIPKEKAA</sequence>
<dbReference type="GO" id="GO:0005524">
    <property type="term" value="F:ATP binding"/>
    <property type="evidence" value="ECO:0007669"/>
    <property type="project" value="InterPro"/>
</dbReference>
<feature type="domain" description="Protein kinase" evidence="1">
    <location>
        <begin position="115"/>
        <end position="431"/>
    </location>
</feature>
<dbReference type="SMART" id="SM00220">
    <property type="entry name" value="S_TKc"/>
    <property type="match status" value="1"/>
</dbReference>
<evidence type="ECO:0000259" key="1">
    <source>
        <dbReference type="PROSITE" id="PS50011"/>
    </source>
</evidence>
<dbReference type="Pfam" id="PF03109">
    <property type="entry name" value="ABC1"/>
    <property type="match status" value="1"/>
</dbReference>
<dbReference type="PROSITE" id="PS50011">
    <property type="entry name" value="PROTEIN_KINASE_DOM"/>
    <property type="match status" value="1"/>
</dbReference>
<reference evidence="2" key="1">
    <citation type="submission" date="2020-08" db="EMBL/GenBank/DDBJ databases">
        <title>Whole genome shotgun sequence of Polymorphospora rubra NBRC 101157.</title>
        <authorList>
            <person name="Komaki H."/>
            <person name="Tamura T."/>
        </authorList>
    </citation>
    <scope>NUCLEOTIDE SEQUENCE</scope>
    <source>
        <strain evidence="2">NBRC 101157</strain>
    </source>
</reference>
<evidence type="ECO:0000313" key="3">
    <source>
        <dbReference type="Proteomes" id="UP000680866"/>
    </source>
</evidence>
<accession>A0A810N5B9</accession>
<dbReference type="AlphaFoldDB" id="A0A810N5B9"/>
<dbReference type="PANTHER" id="PTHR45890">
    <property type="entry name" value="AARF DOMAIN CONTAINING KINASE 2 (PREDICTED)"/>
    <property type="match status" value="1"/>
</dbReference>
<dbReference type="CDD" id="cd05121">
    <property type="entry name" value="ABC1_ADCK3-like"/>
    <property type="match status" value="1"/>
</dbReference>
<dbReference type="KEGG" id="pry:Prubr_36860"/>
<evidence type="ECO:0000313" key="2">
    <source>
        <dbReference type="EMBL" id="BCJ66665.1"/>
    </source>
</evidence>
<keyword evidence="3" id="KW-1185">Reference proteome</keyword>
<proteinExistence type="predicted"/>
<dbReference type="InterPro" id="IPR052402">
    <property type="entry name" value="ADCK_kinase"/>
</dbReference>
<dbReference type="SUPFAM" id="SSF56112">
    <property type="entry name" value="Protein kinase-like (PK-like)"/>
    <property type="match status" value="1"/>
</dbReference>
<organism evidence="2 3">
    <name type="scientific">Polymorphospora rubra</name>
    <dbReference type="NCBI Taxonomy" id="338584"/>
    <lineage>
        <taxon>Bacteria</taxon>
        <taxon>Bacillati</taxon>
        <taxon>Actinomycetota</taxon>
        <taxon>Actinomycetes</taxon>
        <taxon>Micromonosporales</taxon>
        <taxon>Micromonosporaceae</taxon>
        <taxon>Polymorphospora</taxon>
    </lineage>
</organism>
<name>A0A810N5B9_9ACTN</name>
<dbReference type="InterPro" id="IPR000719">
    <property type="entry name" value="Prot_kinase_dom"/>
</dbReference>
<gene>
    <name evidence="2" type="ORF">Prubr_36860</name>
</gene>
<dbReference type="PANTHER" id="PTHR45890:SF1">
    <property type="entry name" value="AARF DOMAIN CONTAINING KINASE 2"/>
    <property type="match status" value="1"/>
</dbReference>
<dbReference type="InterPro" id="IPR004147">
    <property type="entry name" value="ABC1_dom"/>
</dbReference>
<dbReference type="RefSeq" id="WP_212826919.1">
    <property type="nucleotide sequence ID" value="NZ_AP023359.1"/>
</dbReference>
<dbReference type="InterPro" id="IPR011009">
    <property type="entry name" value="Kinase-like_dom_sf"/>
</dbReference>
<dbReference type="Gene3D" id="1.10.510.10">
    <property type="entry name" value="Transferase(Phosphotransferase) domain 1"/>
    <property type="match status" value="1"/>
</dbReference>
<dbReference type="Proteomes" id="UP000680866">
    <property type="component" value="Chromosome"/>
</dbReference>
<dbReference type="EMBL" id="AP023359">
    <property type="protein sequence ID" value="BCJ66665.1"/>
    <property type="molecule type" value="Genomic_DNA"/>
</dbReference>
<dbReference type="GO" id="GO:0004672">
    <property type="term" value="F:protein kinase activity"/>
    <property type="evidence" value="ECO:0007669"/>
    <property type="project" value="InterPro"/>
</dbReference>